<evidence type="ECO:0000313" key="2">
    <source>
        <dbReference type="Proteomes" id="UP001652625"/>
    </source>
</evidence>
<accession>A0ABM4CLZ1</accession>
<feature type="domain" description="Reverse transcriptase" evidence="1">
    <location>
        <begin position="190"/>
        <end position="466"/>
    </location>
</feature>
<evidence type="ECO:0000259" key="1">
    <source>
        <dbReference type="PROSITE" id="PS50878"/>
    </source>
</evidence>
<dbReference type="InterPro" id="IPR043502">
    <property type="entry name" value="DNA/RNA_pol_sf"/>
</dbReference>
<dbReference type="RefSeq" id="XP_065662811.1">
    <property type="nucleotide sequence ID" value="XM_065806739.1"/>
</dbReference>
<sequence>MISFLTHLAPIGKSHHQLLYFTVSIESIINIPQYHTKHLYTKGNYDKINEDLANITLCPTSNSDQLWSNFFNKLKTTINNNIPKSNFNNIKRSKWIDFQIINELNFKREKYRQYILNRNEETYNEYRISRNKAKAACRKAIIEFEKKLVRDIDQNPKAFFLYVKSKRKNKEAFLDIQYNNIVATTDLDKAHLFNIFFADTFSNKKITATPPFNLTYKNVNPLTNNIDLSPENIKTYLKSLNSSKSPGPDALHPIIFKKTCFQMSKHLLFLTNPQQYGFRPDHYCLTNLLTVINYWTSSLDNNIPIDNIYLDFEKAFDKVPHKFLISKLKAYGINGSILYWIKNFLKNRRQRVVVNGNYSNWVPIKSGVPQGSVLSAFLFIIYVNDIPEVIKSKAALFADDTKIFRSIENTQSAQELQNDINALVTWSQKWGMKFNIDKCSVMHLGNNNKSHTYNMHDPEKNIRVNIKTTNCERDLGVHIDSNLLFSKHTTIQVNKATQIIGIIKRTFTLYPDLLSFKKLFSALVRPHLEYCGSICNPGLLKDKRQLENVLRRASKRINGLQDLPYEQRLLALNMTTVKYRLLRADLINVYKWCKNNNSDRSLFEIDSILKLILKTMAKDTNSNLVKSRYPYKPASSLS</sequence>
<keyword evidence="2" id="KW-1185">Reference proteome</keyword>
<dbReference type="Proteomes" id="UP001652625">
    <property type="component" value="Chromosome 09"/>
</dbReference>
<proteinExistence type="predicted"/>
<reference evidence="3" key="1">
    <citation type="submission" date="2025-08" db="UniProtKB">
        <authorList>
            <consortium name="RefSeq"/>
        </authorList>
    </citation>
    <scope>IDENTIFICATION</scope>
</reference>
<dbReference type="GeneID" id="136085432"/>
<dbReference type="CDD" id="cd01650">
    <property type="entry name" value="RT_nLTR_like"/>
    <property type="match status" value="1"/>
</dbReference>
<dbReference type="PANTHER" id="PTHR33332">
    <property type="entry name" value="REVERSE TRANSCRIPTASE DOMAIN-CONTAINING PROTEIN"/>
    <property type="match status" value="1"/>
</dbReference>
<organism evidence="2 3">
    <name type="scientific">Hydra vulgaris</name>
    <name type="common">Hydra</name>
    <name type="synonym">Hydra attenuata</name>
    <dbReference type="NCBI Taxonomy" id="6087"/>
    <lineage>
        <taxon>Eukaryota</taxon>
        <taxon>Metazoa</taxon>
        <taxon>Cnidaria</taxon>
        <taxon>Hydrozoa</taxon>
        <taxon>Hydroidolina</taxon>
        <taxon>Anthoathecata</taxon>
        <taxon>Aplanulata</taxon>
        <taxon>Hydridae</taxon>
        <taxon>Hydra</taxon>
    </lineage>
</organism>
<name>A0ABM4CLZ1_HYDVU</name>
<dbReference type="InterPro" id="IPR000477">
    <property type="entry name" value="RT_dom"/>
</dbReference>
<protein>
    <submittedName>
        <fullName evidence="3">Uncharacterized protein LOC136085432</fullName>
    </submittedName>
</protein>
<evidence type="ECO:0000313" key="3">
    <source>
        <dbReference type="RefSeq" id="XP_065662811.1"/>
    </source>
</evidence>
<dbReference type="SUPFAM" id="SSF56672">
    <property type="entry name" value="DNA/RNA polymerases"/>
    <property type="match status" value="1"/>
</dbReference>
<gene>
    <name evidence="3" type="primary">LOC136085432</name>
</gene>
<dbReference type="Pfam" id="PF00078">
    <property type="entry name" value="RVT_1"/>
    <property type="match status" value="1"/>
</dbReference>
<dbReference type="PROSITE" id="PS50878">
    <property type="entry name" value="RT_POL"/>
    <property type="match status" value="1"/>
</dbReference>